<dbReference type="EMBL" id="CP039965">
    <property type="protein sequence ID" value="QCO57657.1"/>
    <property type="molecule type" value="Genomic_DNA"/>
</dbReference>
<protein>
    <submittedName>
        <fullName evidence="5">Tetratricopeptide repeat protein</fullName>
    </submittedName>
</protein>
<feature type="repeat" description="TPR" evidence="3">
    <location>
        <begin position="100"/>
        <end position="133"/>
    </location>
</feature>
<evidence type="ECO:0000256" key="1">
    <source>
        <dbReference type="ARBA" id="ARBA00022737"/>
    </source>
</evidence>
<evidence type="ECO:0000256" key="2">
    <source>
        <dbReference type="ARBA" id="ARBA00022803"/>
    </source>
</evidence>
<keyword evidence="2 3" id="KW-0802">TPR repeat</keyword>
<sequence>MKPRAPFHNRIVATVFLIFSGLSGLPAMADGLDSLFDDLQTAEPQAAERVERKIWREWSKSGSAAMDLLLKRGRDALDEGETQAAIEHFTALIDHAPDFAEAWNGRATAYFQAGLYGPSVADIAQALRLNPRHFGAMSGFARILEDTGEPDRALQVYRSALAIHPHLSGVSEAVTRLETLAAGQEL</sequence>
<dbReference type="Pfam" id="PF13432">
    <property type="entry name" value="TPR_16"/>
    <property type="match status" value="2"/>
</dbReference>
<accession>A0A4P8EKR2</accession>
<dbReference type="Gene3D" id="1.25.40.10">
    <property type="entry name" value="Tetratricopeptide repeat domain"/>
    <property type="match status" value="1"/>
</dbReference>
<dbReference type="OrthoDB" id="9815010at2"/>
<dbReference type="Proteomes" id="UP000298631">
    <property type="component" value="Plasmid unnamed1"/>
</dbReference>
<evidence type="ECO:0000313" key="6">
    <source>
        <dbReference type="Proteomes" id="UP000298631"/>
    </source>
</evidence>
<evidence type="ECO:0000313" key="5">
    <source>
        <dbReference type="EMBL" id="QCO57657.1"/>
    </source>
</evidence>
<feature type="chain" id="PRO_5020906709" evidence="4">
    <location>
        <begin position="30"/>
        <end position="186"/>
    </location>
</feature>
<dbReference type="PANTHER" id="PTHR44858:SF1">
    <property type="entry name" value="UDP-N-ACETYLGLUCOSAMINE--PEPTIDE N-ACETYLGLUCOSAMINYLTRANSFERASE SPINDLY-RELATED"/>
    <property type="match status" value="1"/>
</dbReference>
<dbReference type="SUPFAM" id="SSF48452">
    <property type="entry name" value="TPR-like"/>
    <property type="match status" value="1"/>
</dbReference>
<dbReference type="SMART" id="SM00028">
    <property type="entry name" value="TPR"/>
    <property type="match status" value="3"/>
</dbReference>
<dbReference type="AlphaFoldDB" id="A0A4P8EKR2"/>
<dbReference type="PROSITE" id="PS50005">
    <property type="entry name" value="TPR"/>
    <property type="match status" value="1"/>
</dbReference>
<gene>
    <name evidence="5" type="ORF">EOK75_18360</name>
</gene>
<organism evidence="5 6">
    <name type="scientific">Pseudorhodobacter turbinis</name>
    <dbReference type="NCBI Taxonomy" id="2500533"/>
    <lineage>
        <taxon>Bacteria</taxon>
        <taxon>Pseudomonadati</taxon>
        <taxon>Pseudomonadota</taxon>
        <taxon>Alphaproteobacteria</taxon>
        <taxon>Rhodobacterales</taxon>
        <taxon>Paracoccaceae</taxon>
        <taxon>Pseudorhodobacter</taxon>
    </lineage>
</organism>
<reference evidence="5 6" key="1">
    <citation type="submission" date="2019-05" db="EMBL/GenBank/DDBJ databases">
        <title>Pseudorhodobacter turbinis sp. nov., isolated from the gut of the Korean turban shell.</title>
        <authorList>
            <person name="Jeong Y.-S."/>
            <person name="Kang W.-R."/>
            <person name="Bae J.-W."/>
        </authorList>
    </citation>
    <scope>NUCLEOTIDE SEQUENCE [LARGE SCALE GENOMIC DNA]</scope>
    <source>
        <strain evidence="5 6">S12M18</strain>
        <plasmid evidence="5 6">unnamed1</plasmid>
    </source>
</reference>
<evidence type="ECO:0000256" key="4">
    <source>
        <dbReference type="SAM" id="SignalP"/>
    </source>
</evidence>
<feature type="signal peptide" evidence="4">
    <location>
        <begin position="1"/>
        <end position="29"/>
    </location>
</feature>
<dbReference type="InterPro" id="IPR019734">
    <property type="entry name" value="TPR_rpt"/>
</dbReference>
<dbReference type="RefSeq" id="WP_137195458.1">
    <property type="nucleotide sequence ID" value="NZ_CP039965.1"/>
</dbReference>
<keyword evidence="1" id="KW-0677">Repeat</keyword>
<dbReference type="InterPro" id="IPR011990">
    <property type="entry name" value="TPR-like_helical_dom_sf"/>
</dbReference>
<dbReference type="KEGG" id="pseb:EOK75_18360"/>
<keyword evidence="4" id="KW-0732">Signal</keyword>
<name>A0A4P8EKR2_9RHOB</name>
<geneLocation type="plasmid" evidence="5 6">
    <name>unnamed1</name>
</geneLocation>
<keyword evidence="6" id="KW-1185">Reference proteome</keyword>
<dbReference type="InterPro" id="IPR050498">
    <property type="entry name" value="Ycf3"/>
</dbReference>
<proteinExistence type="predicted"/>
<dbReference type="PANTHER" id="PTHR44858">
    <property type="entry name" value="TETRATRICOPEPTIDE REPEAT PROTEIN 6"/>
    <property type="match status" value="1"/>
</dbReference>
<keyword evidence="5" id="KW-0614">Plasmid</keyword>
<evidence type="ECO:0000256" key="3">
    <source>
        <dbReference type="PROSITE-ProRule" id="PRU00339"/>
    </source>
</evidence>